<keyword evidence="3" id="KW-1185">Reference proteome</keyword>
<feature type="region of interest" description="Disordered" evidence="1">
    <location>
        <begin position="369"/>
        <end position="496"/>
    </location>
</feature>
<dbReference type="InterPro" id="IPR037383">
    <property type="entry name" value="CCDC87"/>
</dbReference>
<evidence type="ECO:0000313" key="3">
    <source>
        <dbReference type="Proteomes" id="UP000285060"/>
    </source>
</evidence>
<dbReference type="VEuPathDB" id="FungiDB:H310_14553"/>
<gene>
    <name evidence="2" type="ORF">DYB32_007075</name>
</gene>
<evidence type="ECO:0000313" key="2">
    <source>
        <dbReference type="EMBL" id="RHY27061.1"/>
    </source>
</evidence>
<feature type="compositionally biased region" description="Basic and acidic residues" evidence="1">
    <location>
        <begin position="138"/>
        <end position="155"/>
    </location>
</feature>
<feature type="region of interest" description="Disordered" evidence="1">
    <location>
        <begin position="714"/>
        <end position="774"/>
    </location>
</feature>
<comment type="caution">
    <text evidence="2">The sequence shown here is derived from an EMBL/GenBank/DDBJ whole genome shotgun (WGS) entry which is preliminary data.</text>
</comment>
<reference evidence="2 3" key="1">
    <citation type="submission" date="2018-08" db="EMBL/GenBank/DDBJ databases">
        <title>Aphanomyces genome sequencing and annotation.</title>
        <authorList>
            <person name="Minardi D."/>
            <person name="Oidtmann B."/>
            <person name="Van Der Giezen M."/>
            <person name="Studholme D.J."/>
        </authorList>
    </citation>
    <scope>NUCLEOTIDE SEQUENCE [LARGE SCALE GENOMIC DNA]</scope>
    <source>
        <strain evidence="2 3">NJM0002</strain>
    </source>
</reference>
<name>A0A418APR8_9STRA</name>
<dbReference type="PANTHER" id="PTHR16078">
    <property type="entry name" value="COILED-COIL DOMAIN-CONTAINING PROTEIN 87"/>
    <property type="match status" value="1"/>
</dbReference>
<dbReference type="Proteomes" id="UP000285060">
    <property type="component" value="Unassembled WGS sequence"/>
</dbReference>
<sequence>MDVLLSRPGGVDLTASSADVAVAILPKADVEAILRQSFHPTSLLDKHGKFKSVPHHQRLAVKPKPPPSTGGVHRPRSIAQIVKITTALPRHQRDRIKRTKCTESRMFSEAYIKTQREAKHAATEATDDDAACHEHEKPNRIDADDANDVGEHDQGHPSPHRNSSVTSIVPRKLSSSSLSRPKTAPSISSPAFEFFPTFSDRFDPTQLDVLFLPSIPFPMDEMRLTDIGPPCPDAPSFVMPPRVQIDMAVLLLDQLQLLCKTQAPSATVTRDKRRQSVDSQASMSTVMQHQAPLVFHVHDDSNADESSLVSLAPLTLQQFIDGRKTVTAAAVKGQKVPFASVSLYCNGVPDDDAWLSVVNAAMGNQEAVPANDSIAPSSTRPAESELSGSLRRKSRRLSVAQDTIDNAGDVDGKNTRRKQSAGTSGGRRRRSSSTHGGDSERDNDDLELSDSVSELAPSRAVHDGSALSPQRSFITEFDDIPPDTPRDGTADNTDTKHLFNIESKRQTKQTTVSRRRMLASTEPSRVQSQSRREVYKKVIRQVSTLDAPVETDPTLHLKQLEIEQKLQDEIGKAMLEDGKPCPWRINLQQRMEAVLSALQLSARKKLAVVMKYTSLKHSANLEAALDLWEKVGERIVVVAFMARSDRSYADKMQHDYTELLYELEQVRLRVYFGGVHPDVPKADPPKPLPNSNITITDSTMTSHAVPIPEISPQVTVSSHAVQGRGSPVQHEPTSTPDKVPSGAASQYAVDSRPTAQNRGGRKSRFAQAEPSGVQTAGYNGHLVEIVKERGDATLAALKAELRRKHLEEMAAKAQAKLEVVRWHGCCMNKFCVGYAGQDQPSTTPVATAPTETRSEIDSRYVGTTAGKASTNATIGRTSSTVARDQYVLIH</sequence>
<feature type="compositionally biased region" description="Basic and acidic residues" evidence="1">
    <location>
        <begin position="484"/>
        <end position="496"/>
    </location>
</feature>
<proteinExistence type="predicted"/>
<feature type="region of interest" description="Disordered" evidence="1">
    <location>
        <begin position="138"/>
        <end position="186"/>
    </location>
</feature>
<feature type="compositionally biased region" description="Low complexity" evidence="1">
    <location>
        <begin position="170"/>
        <end position="182"/>
    </location>
</feature>
<organism evidence="2 3">
    <name type="scientific">Aphanomyces invadans</name>
    <dbReference type="NCBI Taxonomy" id="157072"/>
    <lineage>
        <taxon>Eukaryota</taxon>
        <taxon>Sar</taxon>
        <taxon>Stramenopiles</taxon>
        <taxon>Oomycota</taxon>
        <taxon>Saprolegniomycetes</taxon>
        <taxon>Saprolegniales</taxon>
        <taxon>Verrucalvaceae</taxon>
        <taxon>Aphanomyces</taxon>
    </lineage>
</organism>
<dbReference type="PANTHER" id="PTHR16078:SF1">
    <property type="entry name" value="COILED-COIL DOMAIN-CONTAINING PROTEIN 87"/>
    <property type="match status" value="1"/>
</dbReference>
<dbReference type="AlphaFoldDB" id="A0A418APR8"/>
<dbReference type="EMBL" id="QUSY01000851">
    <property type="protein sequence ID" value="RHY27061.1"/>
    <property type="molecule type" value="Genomic_DNA"/>
</dbReference>
<accession>A0A418APR8</accession>
<evidence type="ECO:0000256" key="1">
    <source>
        <dbReference type="SAM" id="MobiDB-lite"/>
    </source>
</evidence>
<protein>
    <submittedName>
        <fullName evidence="2">Uncharacterized protein</fullName>
    </submittedName>
</protein>